<proteinExistence type="predicted"/>
<protein>
    <submittedName>
        <fullName evidence="1">Uncharacterized protein</fullName>
    </submittedName>
</protein>
<evidence type="ECO:0000313" key="1">
    <source>
        <dbReference type="EMBL" id="CAH08575.1"/>
    </source>
</evidence>
<keyword evidence="2" id="KW-1185">Reference proteome</keyword>
<evidence type="ECO:0000313" key="2">
    <source>
        <dbReference type="Proteomes" id="UP000006731"/>
    </source>
</evidence>
<name>Q5LBE5_BACFN</name>
<gene>
    <name evidence="1" type="ORF">BF9343_2794</name>
</gene>
<accession>Q5LBE5</accession>
<dbReference type="HOGENOM" id="CLU_3058482_0_0_10"/>
<dbReference type="AlphaFoldDB" id="Q5LBE5"/>
<dbReference type="PaxDb" id="272559-BF9343_2794"/>
<organism evidence="1 2">
    <name type="scientific">Bacteroides fragilis (strain ATCC 25285 / DSM 2151 / CCUG 4856 / JCM 11019 / LMG 10263 / NCTC 9343 / Onslow / VPI 2553 / EN-2)</name>
    <dbReference type="NCBI Taxonomy" id="272559"/>
    <lineage>
        <taxon>Bacteria</taxon>
        <taxon>Pseudomonadati</taxon>
        <taxon>Bacteroidota</taxon>
        <taxon>Bacteroidia</taxon>
        <taxon>Bacteroidales</taxon>
        <taxon>Bacteroidaceae</taxon>
        <taxon>Bacteroides</taxon>
    </lineage>
</organism>
<dbReference type="Proteomes" id="UP000006731">
    <property type="component" value="Chromosome"/>
</dbReference>
<dbReference type="KEGG" id="bfs:BF9343_2794"/>
<sequence length="53" mass="6240">MKSMYVAVWAPARHRHRSATWPFTDNRYLDPGGIFGSTTRKIQKKMLSLYLRV</sequence>
<dbReference type="EMBL" id="CR626927">
    <property type="protein sequence ID" value="CAH08575.1"/>
    <property type="molecule type" value="Genomic_DNA"/>
</dbReference>
<reference evidence="1 2" key="1">
    <citation type="journal article" date="2005" name="Science">
        <title>Extensive DNA inversions in the B. fragilis genome control variable gene expression.</title>
        <authorList>
            <person name="Cerdeno-Tarraga A.M."/>
            <person name="Patrick S."/>
            <person name="Crosmann L."/>
            <person name="Blakely G."/>
            <person name="Abratt V."/>
            <person name="Lennard N."/>
            <person name="Duerden B."/>
            <person name="Poxton I."/>
            <person name="Harris B."/>
            <person name="Quail M.A."/>
            <person name="Barron A."/>
            <person name="Clarck L."/>
            <person name="Corton C."/>
            <person name="Doggett J."/>
            <person name="Holden M.T.G."/>
            <person name="Larke N."/>
            <person name="Line A."/>
            <person name="Lord A."/>
            <person name="Norbertczak H."/>
            <person name="Ormond D."/>
            <person name="Price C."/>
            <person name="Rabbinowitsch E."/>
            <person name="Woodward J."/>
            <person name="Barrel B.G."/>
            <person name="Parkhill J."/>
        </authorList>
    </citation>
    <scope>NUCLEOTIDE SEQUENCE [LARGE SCALE GENOMIC DNA]</scope>
    <source>
        <strain evidence="2">ATCC 25285 / DSM 2151 / CCUG 4856 / JCM 11019 / LMG 10263 / NCTC 9343 / Onslow / VPI 2553 / EN-2</strain>
    </source>
</reference>